<name>A0ACC1HLA8_9FUNG</name>
<feature type="non-terminal residue" evidence="1">
    <location>
        <position position="165"/>
    </location>
</feature>
<sequence length="165" mass="18787">MAIAIIAHHPETRSGDWAKVKALLISTYHIEEEEPNLNDVLDDLLAQGLDINKPDMFLNSFANITASLHERESTKIVLLLKAVPTHIREKVIMSYNEEIKTLDEAIRRVREQTKSQQYYETLTANIRNIHANPPSTSKTTHPTLPTKTKEQDTEVDELTCQLAKM</sequence>
<dbReference type="EMBL" id="JAMZIH010004781">
    <property type="protein sequence ID" value="KAJ1676151.1"/>
    <property type="molecule type" value="Genomic_DNA"/>
</dbReference>
<dbReference type="Proteomes" id="UP001145114">
    <property type="component" value="Unassembled WGS sequence"/>
</dbReference>
<comment type="caution">
    <text evidence="1">The sequence shown here is derived from an EMBL/GenBank/DDBJ whole genome shotgun (WGS) entry which is preliminary data.</text>
</comment>
<reference evidence="1" key="1">
    <citation type="submission" date="2022-06" db="EMBL/GenBank/DDBJ databases">
        <title>Phylogenomic reconstructions and comparative analyses of Kickxellomycotina fungi.</title>
        <authorList>
            <person name="Reynolds N.K."/>
            <person name="Stajich J.E."/>
            <person name="Barry K."/>
            <person name="Grigoriev I.V."/>
            <person name="Crous P."/>
            <person name="Smith M.E."/>
        </authorList>
    </citation>
    <scope>NUCLEOTIDE SEQUENCE</scope>
    <source>
        <strain evidence="1">RSA 2271</strain>
    </source>
</reference>
<gene>
    <name evidence="1" type="ORF">EV182_008763</name>
</gene>
<organism evidence="1 2">
    <name type="scientific">Spiromyces aspiralis</name>
    <dbReference type="NCBI Taxonomy" id="68401"/>
    <lineage>
        <taxon>Eukaryota</taxon>
        <taxon>Fungi</taxon>
        <taxon>Fungi incertae sedis</taxon>
        <taxon>Zoopagomycota</taxon>
        <taxon>Kickxellomycotina</taxon>
        <taxon>Kickxellomycetes</taxon>
        <taxon>Kickxellales</taxon>
        <taxon>Kickxellaceae</taxon>
        <taxon>Spiromyces</taxon>
    </lineage>
</organism>
<evidence type="ECO:0000313" key="2">
    <source>
        <dbReference type="Proteomes" id="UP001145114"/>
    </source>
</evidence>
<proteinExistence type="predicted"/>
<evidence type="ECO:0000313" key="1">
    <source>
        <dbReference type="EMBL" id="KAJ1676151.1"/>
    </source>
</evidence>
<protein>
    <submittedName>
        <fullName evidence="1">Uncharacterized protein</fullName>
    </submittedName>
</protein>
<accession>A0ACC1HLA8</accession>
<keyword evidence="2" id="KW-1185">Reference proteome</keyword>